<dbReference type="GO" id="GO:0033617">
    <property type="term" value="P:mitochondrial respiratory chain complex IV assembly"/>
    <property type="evidence" value="ECO:0007669"/>
    <property type="project" value="InterPro"/>
</dbReference>
<dbReference type="OrthoDB" id="18175at2759"/>
<feature type="transmembrane region" description="Helical" evidence="9">
    <location>
        <begin position="12"/>
        <end position="31"/>
    </location>
</feature>
<evidence type="ECO:0000256" key="5">
    <source>
        <dbReference type="ARBA" id="ARBA00022989"/>
    </source>
</evidence>
<gene>
    <name evidence="10" type="ORF">INT47_000964</name>
</gene>
<keyword evidence="5 9" id="KW-1133">Transmembrane helix</keyword>
<comment type="similarity">
    <text evidence="8">Belongs to the PET100 family.</text>
</comment>
<sequence length="103" mass="11682">MGGPRLEIMKFGVYVFFPVGIMLYFGGPEFYDNYVKGIKFWPDINTTYRPPTTSEEVKEALEKMKSDREDRWRKAFQEKKNAKAAEAAAAAAATATTDSTRTE</sequence>
<accession>A0A8H7RRF3</accession>
<evidence type="ECO:0000256" key="2">
    <source>
        <dbReference type="ARBA" id="ARBA00004325"/>
    </source>
</evidence>
<evidence type="ECO:0000256" key="3">
    <source>
        <dbReference type="ARBA" id="ARBA00022692"/>
    </source>
</evidence>
<evidence type="ECO:0000256" key="8">
    <source>
        <dbReference type="ARBA" id="ARBA00038077"/>
    </source>
</evidence>
<dbReference type="PANTHER" id="PTHR33968:SF1">
    <property type="entry name" value="PROTEIN PET100 HOMOLOG, MITOCHONDRIAL"/>
    <property type="match status" value="1"/>
</dbReference>
<evidence type="ECO:0000256" key="1">
    <source>
        <dbReference type="ARBA" id="ARBA00004167"/>
    </source>
</evidence>
<keyword evidence="6" id="KW-0496">Mitochondrion</keyword>
<dbReference type="Pfam" id="PF09803">
    <property type="entry name" value="Pet100"/>
    <property type="match status" value="1"/>
</dbReference>
<name>A0A8H7RRF3_9FUNG</name>
<dbReference type="InterPro" id="IPR018625">
    <property type="entry name" value="Pet100"/>
</dbReference>
<evidence type="ECO:0000256" key="6">
    <source>
        <dbReference type="ARBA" id="ARBA00023128"/>
    </source>
</evidence>
<dbReference type="EMBL" id="JAEPRD010000001">
    <property type="protein sequence ID" value="KAG2214408.1"/>
    <property type="molecule type" value="Genomic_DNA"/>
</dbReference>
<dbReference type="GO" id="GO:0005743">
    <property type="term" value="C:mitochondrial inner membrane"/>
    <property type="evidence" value="ECO:0007669"/>
    <property type="project" value="TreeGrafter"/>
</dbReference>
<evidence type="ECO:0000313" key="10">
    <source>
        <dbReference type="EMBL" id="KAG2214408.1"/>
    </source>
</evidence>
<keyword evidence="3 9" id="KW-0812">Transmembrane</keyword>
<proteinExistence type="inferred from homology"/>
<comment type="caution">
    <text evidence="10">The sequence shown here is derived from an EMBL/GenBank/DDBJ whole genome shotgun (WGS) entry which is preliminary data.</text>
</comment>
<keyword evidence="4" id="KW-0809">Transit peptide</keyword>
<evidence type="ECO:0000256" key="9">
    <source>
        <dbReference type="SAM" id="Phobius"/>
    </source>
</evidence>
<dbReference type="GO" id="GO:0051082">
    <property type="term" value="F:unfolded protein binding"/>
    <property type="evidence" value="ECO:0007669"/>
    <property type="project" value="TreeGrafter"/>
</dbReference>
<dbReference type="Proteomes" id="UP000603453">
    <property type="component" value="Unassembled WGS sequence"/>
</dbReference>
<dbReference type="AlphaFoldDB" id="A0A8H7RRF3"/>
<comment type="subcellular location">
    <subcellularLocation>
        <location evidence="1">Membrane</location>
        <topology evidence="1">Single-pass membrane protein</topology>
    </subcellularLocation>
    <subcellularLocation>
        <location evidence="2">Mitochondrion membrane</location>
    </subcellularLocation>
</comment>
<organism evidence="10 11">
    <name type="scientific">Mucor saturninus</name>
    <dbReference type="NCBI Taxonomy" id="64648"/>
    <lineage>
        <taxon>Eukaryota</taxon>
        <taxon>Fungi</taxon>
        <taxon>Fungi incertae sedis</taxon>
        <taxon>Mucoromycota</taxon>
        <taxon>Mucoromycotina</taxon>
        <taxon>Mucoromycetes</taxon>
        <taxon>Mucorales</taxon>
        <taxon>Mucorineae</taxon>
        <taxon>Mucoraceae</taxon>
        <taxon>Mucor</taxon>
    </lineage>
</organism>
<evidence type="ECO:0000256" key="7">
    <source>
        <dbReference type="ARBA" id="ARBA00023136"/>
    </source>
</evidence>
<evidence type="ECO:0000256" key="4">
    <source>
        <dbReference type="ARBA" id="ARBA00022946"/>
    </source>
</evidence>
<keyword evidence="11" id="KW-1185">Reference proteome</keyword>
<keyword evidence="7 9" id="KW-0472">Membrane</keyword>
<reference evidence="10" key="1">
    <citation type="submission" date="2020-12" db="EMBL/GenBank/DDBJ databases">
        <title>Metabolic potential, ecology and presence of endohyphal bacteria is reflected in genomic diversity of Mucoromycotina.</title>
        <authorList>
            <person name="Muszewska A."/>
            <person name="Okrasinska A."/>
            <person name="Steczkiewicz K."/>
            <person name="Drgas O."/>
            <person name="Orlowska M."/>
            <person name="Perlinska-Lenart U."/>
            <person name="Aleksandrzak-Piekarczyk T."/>
            <person name="Szatraj K."/>
            <person name="Zielenkiewicz U."/>
            <person name="Pilsyk S."/>
            <person name="Malc E."/>
            <person name="Mieczkowski P."/>
            <person name="Kruszewska J.S."/>
            <person name="Biernat P."/>
            <person name="Pawlowska J."/>
        </authorList>
    </citation>
    <scope>NUCLEOTIDE SEQUENCE</scope>
    <source>
        <strain evidence="10">WA0000017839</strain>
    </source>
</reference>
<dbReference type="PANTHER" id="PTHR33968">
    <property type="entry name" value="PROTEIN PET100 HOMOLOG, MITOCHONDRIAL"/>
    <property type="match status" value="1"/>
</dbReference>
<evidence type="ECO:0000313" key="11">
    <source>
        <dbReference type="Proteomes" id="UP000603453"/>
    </source>
</evidence>
<protein>
    <submittedName>
        <fullName evidence="10">Uncharacterized protein</fullName>
    </submittedName>
</protein>